<dbReference type="EMBL" id="CP054840">
    <property type="protein sequence ID" value="QKV51483.1"/>
    <property type="molecule type" value="Genomic_DNA"/>
</dbReference>
<evidence type="ECO:0000313" key="2">
    <source>
        <dbReference type="Proteomes" id="UP000509579"/>
    </source>
</evidence>
<gene>
    <name evidence="1" type="ORF">HUK68_00470</name>
</gene>
<organism evidence="1 2">
    <name type="scientific">Comamonas antarctica</name>
    <dbReference type="NCBI Taxonomy" id="2743470"/>
    <lineage>
        <taxon>Bacteria</taxon>
        <taxon>Pseudomonadati</taxon>
        <taxon>Pseudomonadota</taxon>
        <taxon>Betaproteobacteria</taxon>
        <taxon>Burkholderiales</taxon>
        <taxon>Comamonadaceae</taxon>
        <taxon>Comamonas</taxon>
    </lineage>
</organism>
<proteinExistence type="predicted"/>
<name>A0A6N1WZG8_9BURK</name>
<evidence type="ECO:0000313" key="1">
    <source>
        <dbReference type="EMBL" id="QKV51483.1"/>
    </source>
</evidence>
<keyword evidence="2" id="KW-1185">Reference proteome</keyword>
<evidence type="ECO:0008006" key="3">
    <source>
        <dbReference type="Google" id="ProtNLM"/>
    </source>
</evidence>
<dbReference type="RefSeq" id="WP_175502420.1">
    <property type="nucleotide sequence ID" value="NZ_CAURQT010000008.1"/>
</dbReference>
<protein>
    <recommendedName>
        <fullName evidence="3">Universal stress protein family protein</fullName>
    </recommendedName>
</protein>
<sequence length="152" mass="16953">MNRTTFIVYVDDAAHALPLLTSLAATFEATSPRWLLVACAPRVTHRASKWASHRTRENWRNQWADKLFSQLTPSLQTSNASVPADVTPLLARQPLPELLSELQQAYGQVQVVDARRPKREAPVQKPQSRWGPSGLIAGMGSLLAWMLEETLV</sequence>
<reference evidence="1 2" key="1">
    <citation type="submission" date="2020-06" db="EMBL/GenBank/DDBJ databases">
        <title>Acidovorax antarctica sp. nov., isolated from Corinth ice sheet soil, Antarctic Fields Peninsula.</title>
        <authorList>
            <person name="Xu Q."/>
            <person name="Peng F."/>
        </authorList>
    </citation>
    <scope>NUCLEOTIDE SEQUENCE [LARGE SCALE GENOMIC DNA]</scope>
    <source>
        <strain evidence="1 2">16-35-5</strain>
    </source>
</reference>
<dbReference type="AlphaFoldDB" id="A0A6N1WZG8"/>
<accession>A0A6N1WZG8</accession>
<dbReference type="KEGG" id="aant:HUK68_00470"/>
<dbReference type="Proteomes" id="UP000509579">
    <property type="component" value="Chromosome"/>
</dbReference>